<feature type="region of interest" description="Disordered" evidence="8">
    <location>
        <begin position="293"/>
        <end position="321"/>
    </location>
</feature>
<dbReference type="PANTHER" id="PTHR13257:SF0">
    <property type="entry name" value="NUCLEAR PORE COMPLEX PROTEIN NUP88"/>
    <property type="match status" value="1"/>
</dbReference>
<dbReference type="SUPFAM" id="SSF82171">
    <property type="entry name" value="DPP6 N-terminal domain-like"/>
    <property type="match status" value="1"/>
</dbReference>
<evidence type="ECO:0000256" key="4">
    <source>
        <dbReference type="ARBA" id="ARBA00022927"/>
    </source>
</evidence>
<evidence type="ECO:0000256" key="5">
    <source>
        <dbReference type="ARBA" id="ARBA00023010"/>
    </source>
</evidence>
<keyword evidence="10" id="KW-1185">Reference proteome</keyword>
<feature type="compositionally biased region" description="Pro residues" evidence="8">
    <location>
        <begin position="28"/>
        <end position="53"/>
    </location>
</feature>
<dbReference type="PANTHER" id="PTHR13257">
    <property type="entry name" value="NUCLEOPORIN NUP84-RELATED"/>
    <property type="match status" value="1"/>
</dbReference>
<comment type="caution">
    <text evidence="9">The sequence shown here is derived from an EMBL/GenBank/DDBJ whole genome shotgun (WGS) entry which is preliminary data.</text>
</comment>
<keyword evidence="6" id="KW-0906">Nuclear pore complex</keyword>
<evidence type="ECO:0008006" key="11">
    <source>
        <dbReference type="Google" id="ProtNLM"/>
    </source>
</evidence>
<organism evidence="9 10">
    <name type="scientific">Polyrhizophydium stewartii</name>
    <dbReference type="NCBI Taxonomy" id="2732419"/>
    <lineage>
        <taxon>Eukaryota</taxon>
        <taxon>Fungi</taxon>
        <taxon>Fungi incertae sedis</taxon>
        <taxon>Chytridiomycota</taxon>
        <taxon>Chytridiomycota incertae sedis</taxon>
        <taxon>Chytridiomycetes</taxon>
        <taxon>Rhizophydiales</taxon>
        <taxon>Rhizophydiales incertae sedis</taxon>
        <taxon>Polyrhizophydium</taxon>
    </lineage>
</organism>
<sequence>MSSSWLELLSNHPAVADLSAAAGQGPARGPPPGTPAARPPLPPAAASPWARPPAPAARDGSLLLADLSAISLDQSLLSAVSVSGLGHAAALGPDASAADIELSPPPPHIPGPRARCLVAHADGMLFICSTSSPPVVRAIGLRDWKKAAAAYARSAEAAAAASADGNDDAAEAAKAEALHKLYDGAAWKDLVLPGVDFAVNQIALGPTGRLLALAGDHAVAVAVLPLTIKSAVRTLECKTLRVGEAHHALPGISRIVKVMWHPLSESGTHLMVLSSTAKLWMFDVAANSRMPEQTIDLATDNPDDPESKYRPTNRRVFGPQTDENEAVSFCMGMSRAYDGDGGSGSGDVSHTAGGSSSSSSSSSSSGSEGWAVLTLYALMRNGDVVSLCPLVPSTFRLPLRLLLDIKRGTDLEWSESDATDATVQSRFYWRSKWIQELLDQVPPEMLEDLTIGGVGVGAAGSGAYVVCQKPLGLAKLSLARRGPFLVQPSAPSSDVDSACDICFVHTPVAPVLAIASDTGLVNLCLEIEPPTPKWHIGESHKMAAKAAQGGASGPSESHEELPVLALLETIDLGLSKSEAAQAPDACVSLLPDGKYPDVLYAHHAQGVHSITVEMLDSLQALLAGSSAEGFDACPSSVRHVVTLGVTPAAHKTVAGFVVLAETYLGYSYLLLTSENQLFGDSLPLRAPLLPGGRLGVARGAALGSKTVTATAMANAGTAAGGAAGAPAAAVAPFKSVLAEQPYQMPKIFQSGFPRRPRIVGTSAGGGFSASGGGSAGRAQALGYPMFINTETMPKAVEHAAVVREDLQALYNAKGEMLEHLDRQALENKQHVTVLADSLARVEAIDGRVRAAGERIERLRARRDRLAAKCDLVLQILVDHTQPALSPAEIKWRDDLVVLRKQLTYDLKPAVVETALRTKEVARRTEADEAQEALMAAQRRRTAEMLGSGQIARIRESLKVEYTVLSDAARKVEALEAEMRALR</sequence>
<feature type="region of interest" description="Disordered" evidence="8">
    <location>
        <begin position="340"/>
        <end position="367"/>
    </location>
</feature>
<evidence type="ECO:0000256" key="2">
    <source>
        <dbReference type="ARBA" id="ARBA00022448"/>
    </source>
</evidence>
<protein>
    <recommendedName>
        <fullName evidence="11">Nuclear pore complex protein Nup88</fullName>
    </recommendedName>
</protein>
<keyword evidence="2" id="KW-0813">Transport</keyword>
<feature type="compositionally biased region" description="Low complexity" evidence="8">
    <location>
        <begin position="346"/>
        <end position="367"/>
    </location>
</feature>
<evidence type="ECO:0000313" key="9">
    <source>
        <dbReference type="EMBL" id="KAL2919302.1"/>
    </source>
</evidence>
<accession>A0ABR4NIG6</accession>
<evidence type="ECO:0000313" key="10">
    <source>
        <dbReference type="Proteomes" id="UP001527925"/>
    </source>
</evidence>
<evidence type="ECO:0000256" key="6">
    <source>
        <dbReference type="ARBA" id="ARBA00023132"/>
    </source>
</evidence>
<dbReference type="EMBL" id="JADGIZ020000003">
    <property type="protein sequence ID" value="KAL2919302.1"/>
    <property type="molecule type" value="Genomic_DNA"/>
</dbReference>
<dbReference type="InterPro" id="IPR019321">
    <property type="entry name" value="Nucleoporin_Nup88"/>
</dbReference>
<keyword evidence="7" id="KW-0539">Nucleus</keyword>
<name>A0ABR4NIG6_9FUNG</name>
<proteinExistence type="predicted"/>
<feature type="region of interest" description="Disordered" evidence="8">
    <location>
        <begin position="17"/>
        <end position="53"/>
    </location>
</feature>
<keyword evidence="5" id="KW-0811">Translocation</keyword>
<evidence type="ECO:0000256" key="1">
    <source>
        <dbReference type="ARBA" id="ARBA00004567"/>
    </source>
</evidence>
<keyword evidence="3" id="KW-0509">mRNA transport</keyword>
<gene>
    <name evidence="9" type="ORF">HK105_200945</name>
</gene>
<dbReference type="Pfam" id="PF10168">
    <property type="entry name" value="Nup88"/>
    <property type="match status" value="1"/>
</dbReference>
<reference evidence="9 10" key="1">
    <citation type="submission" date="2023-09" db="EMBL/GenBank/DDBJ databases">
        <title>Pangenome analysis of Batrachochytrium dendrobatidis and related Chytrids.</title>
        <authorList>
            <person name="Yacoub M.N."/>
            <person name="Stajich J.E."/>
            <person name="James T.Y."/>
        </authorList>
    </citation>
    <scope>NUCLEOTIDE SEQUENCE [LARGE SCALE GENOMIC DNA]</scope>
    <source>
        <strain evidence="9 10">JEL0888</strain>
    </source>
</reference>
<evidence type="ECO:0000256" key="8">
    <source>
        <dbReference type="SAM" id="MobiDB-lite"/>
    </source>
</evidence>
<dbReference type="InterPro" id="IPR037700">
    <property type="entry name" value="NUP88/NUP82"/>
</dbReference>
<comment type="subcellular location">
    <subcellularLocation>
        <location evidence="1">Nucleus</location>
        <location evidence="1">Nuclear pore complex</location>
    </subcellularLocation>
</comment>
<dbReference type="Proteomes" id="UP001527925">
    <property type="component" value="Unassembled WGS sequence"/>
</dbReference>
<evidence type="ECO:0000256" key="3">
    <source>
        <dbReference type="ARBA" id="ARBA00022816"/>
    </source>
</evidence>
<evidence type="ECO:0000256" key="7">
    <source>
        <dbReference type="ARBA" id="ARBA00023242"/>
    </source>
</evidence>
<keyword evidence="4" id="KW-0653">Protein transport</keyword>